<dbReference type="Pfam" id="PF05362">
    <property type="entry name" value="Lon_C"/>
    <property type="match status" value="1"/>
</dbReference>
<dbReference type="SUPFAM" id="SSF54211">
    <property type="entry name" value="Ribosomal protein S5 domain 2-like"/>
    <property type="match status" value="1"/>
</dbReference>
<feature type="domain" description="Lon proteolytic" evidence="2">
    <location>
        <begin position="504"/>
        <end position="661"/>
    </location>
</feature>
<dbReference type="InterPro" id="IPR020568">
    <property type="entry name" value="Ribosomal_Su5_D2-typ_SF"/>
</dbReference>
<dbReference type="NCBIfam" id="TIGR02653">
    <property type="entry name" value="Lon_rel_chp"/>
    <property type="match status" value="1"/>
</dbReference>
<dbReference type="Proteomes" id="UP001519289">
    <property type="component" value="Unassembled WGS sequence"/>
</dbReference>
<dbReference type="InterPro" id="IPR046838">
    <property type="entry name" value="BrxL_N"/>
</dbReference>
<dbReference type="GO" id="GO:0004252">
    <property type="term" value="F:serine-type endopeptidase activity"/>
    <property type="evidence" value="ECO:0007669"/>
    <property type="project" value="UniProtKB-EC"/>
</dbReference>
<dbReference type="InterPro" id="IPR014061">
    <property type="entry name" value="BrxL-like"/>
</dbReference>
<dbReference type="Gene3D" id="3.30.230.10">
    <property type="match status" value="1"/>
</dbReference>
<comment type="caution">
    <text evidence="4">The sequence shown here is derived from an EMBL/GenBank/DDBJ whole genome shotgun (WGS) entry which is preliminary data.</text>
</comment>
<proteinExistence type="predicted"/>
<dbReference type="EMBL" id="JAGGLG010000016">
    <property type="protein sequence ID" value="MBP2018665.1"/>
    <property type="molecule type" value="Genomic_DNA"/>
</dbReference>
<reference evidence="4 5" key="1">
    <citation type="submission" date="2021-03" db="EMBL/GenBank/DDBJ databases">
        <title>Genomic Encyclopedia of Type Strains, Phase IV (KMG-IV): sequencing the most valuable type-strain genomes for metagenomic binning, comparative biology and taxonomic classification.</title>
        <authorList>
            <person name="Goeker M."/>
        </authorList>
    </citation>
    <scope>NUCLEOTIDE SEQUENCE [LARGE SCALE GENOMIC DNA]</scope>
    <source>
        <strain evidence="4 5">DSM 27138</strain>
    </source>
</reference>
<dbReference type="Pfam" id="PF20442">
    <property type="entry name" value="BrxL_N"/>
    <property type="match status" value="1"/>
</dbReference>
<dbReference type="RefSeq" id="WP_209466793.1">
    <property type="nucleotide sequence ID" value="NZ_JAGGLG010000016.1"/>
</dbReference>
<keyword evidence="4" id="KW-0378">Hydrolase</keyword>
<evidence type="ECO:0000259" key="3">
    <source>
        <dbReference type="Pfam" id="PF20442"/>
    </source>
</evidence>
<evidence type="ECO:0000256" key="1">
    <source>
        <dbReference type="ARBA" id="ARBA00022670"/>
    </source>
</evidence>
<dbReference type="PANTHER" id="PTHR10046">
    <property type="entry name" value="ATP DEPENDENT LON PROTEASE FAMILY MEMBER"/>
    <property type="match status" value="1"/>
</dbReference>
<keyword evidence="1 4" id="KW-0645">Protease</keyword>
<name>A0ABS4JT12_9FIRM</name>
<dbReference type="NCBIfam" id="TIGR02688">
    <property type="entry name" value="BREX system Lon protease-like protein BrxL"/>
    <property type="match status" value="1"/>
</dbReference>
<dbReference type="InterPro" id="IPR027417">
    <property type="entry name" value="P-loop_NTPase"/>
</dbReference>
<organism evidence="4 5">
    <name type="scientific">Symbiobacterium terraclitae</name>
    <dbReference type="NCBI Taxonomy" id="557451"/>
    <lineage>
        <taxon>Bacteria</taxon>
        <taxon>Bacillati</taxon>
        <taxon>Bacillota</taxon>
        <taxon>Clostridia</taxon>
        <taxon>Eubacteriales</taxon>
        <taxon>Symbiobacteriaceae</taxon>
        <taxon>Symbiobacterium</taxon>
    </lineage>
</organism>
<sequence>MPELDRKANEVFAGKVVRKDLVRKMKVGANVPVYVLEYLIGKYCASDDEAVIEMGLRVVNETLATNYVRPDEAMKAQSRLRERGSHTFIDKVRVRLSKSEDKYWAELVNFGDRDVHIPDELVNRYERLLEGGIWAQVRMEYHFDESQTGKRSPFWITDLKPIQLATFNLEDFERRRFAFTTDEWIDLLLRSIGLEPQGMSRRLKLLLLVRLIPMVERNFNLVELGPRGTGKSFVYREVSPYTILISGGKTTVANLFYNLGTGKIGLVGLWDVVAFDEVAGIQFEDKTAVQIMKDYLESGSFSRGREEIVADASMVFVGNINQPVEVLVRSSTLFQPLPDAMQDPALIDRFHFYLPGWETPKLSPELFTNHYGFVVDYLAEAFRALRKQNWTEVIDRYFSLGSHLQARDVKAVRKTVAGFLKLLHPHGEFTREDVRDYLEIAMEGRRRVKEQLKKMLPGEYARTSFSYIDLETREERFVGVPEEGGRNLISSDPLPPGTVYTAGVTDEGAVSLYRIEVGLSAGTGKLRTPGMDRTIKESLDRAFSYLKQKAGEMGLAQLLETQDLHVEAVDLLGNRTPVDCGVAFFLAMVSALRKTPVHAGLVVLGDLSMQGNLKGLRSLTEPLQMVMDNGGKRALVPLENRRHYFDVPGDVAEKVDAIFYSDPGTAVGKGLQL</sequence>
<keyword evidence="5" id="KW-1185">Reference proteome</keyword>
<dbReference type="Pfam" id="PF13337">
    <property type="entry name" value="BrxL_ATPase"/>
    <property type="match status" value="1"/>
</dbReference>
<dbReference type="GO" id="GO:0006508">
    <property type="term" value="P:proteolysis"/>
    <property type="evidence" value="ECO:0007669"/>
    <property type="project" value="UniProtKB-KW"/>
</dbReference>
<evidence type="ECO:0000313" key="5">
    <source>
        <dbReference type="Proteomes" id="UP001519289"/>
    </source>
</evidence>
<evidence type="ECO:0000313" key="4">
    <source>
        <dbReference type="EMBL" id="MBP2018665.1"/>
    </source>
</evidence>
<dbReference type="SUPFAM" id="SSF52540">
    <property type="entry name" value="P-loop containing nucleoside triphosphate hydrolases"/>
    <property type="match status" value="1"/>
</dbReference>
<accession>A0ABS4JT12</accession>
<dbReference type="InterPro" id="IPR014721">
    <property type="entry name" value="Ribsml_uS5_D2-typ_fold_subgr"/>
</dbReference>
<dbReference type="InterPro" id="IPR013473">
    <property type="entry name" value="BrxL"/>
</dbReference>
<gene>
    <name evidence="4" type="ORF">J2Z79_002080</name>
</gene>
<dbReference type="InterPro" id="IPR027065">
    <property type="entry name" value="Lon_Prtase"/>
</dbReference>
<feature type="domain" description="BREX system Lon protease-like BrxL N-terminal" evidence="3">
    <location>
        <begin position="10"/>
        <end position="141"/>
    </location>
</feature>
<dbReference type="InterPro" id="IPR008269">
    <property type="entry name" value="Lon_proteolytic"/>
</dbReference>
<evidence type="ECO:0000259" key="2">
    <source>
        <dbReference type="Pfam" id="PF05362"/>
    </source>
</evidence>
<dbReference type="EC" id="3.4.21.53" evidence="4"/>
<protein>
    <submittedName>
        <fullName evidence="4">ATP-dependent Lon protease</fullName>
        <ecNumber evidence="4">3.4.21.53</ecNumber>
    </submittedName>
</protein>